<sequence length="333" mass="35559">MTGKHSYPLYFVDAFATAPFEGNQAAVVLADGLSPDLYQHIAAELNLSETSFVTSCAEGSRTYNLRWFTPTTEVPLCGHATLAAAAVLIGRDEGKRDISTRKGVHFKTASGMLSVEKSDHDAKPECGVSPHFTMRLPLAPPSTTLPPPFLQRPAQETNAGAEFAICSQPAAVQAFLQACVGEGFKDSIVDVVYNSTLKYLVLRLADGTTQQQLESITPDFVSMSSFAHKEHVTGVCVTCLGGSSGFDFLSRFFGPWMGIPEDPVTGSAHTLLGPYWAQQLKAQKQAASDSHVSPCLSARQCSKRGGKLTVCIGHDQASLGGSAMIVMEGQLNL</sequence>
<evidence type="ECO:0000256" key="1">
    <source>
        <dbReference type="ARBA" id="ARBA00008270"/>
    </source>
</evidence>
<evidence type="ECO:0000256" key="2">
    <source>
        <dbReference type="ARBA" id="ARBA00023235"/>
    </source>
</evidence>
<feature type="active site" evidence="3">
    <location>
        <position position="49"/>
    </location>
</feature>
<dbReference type="SUPFAM" id="SSF54506">
    <property type="entry name" value="Diaminopimelate epimerase-like"/>
    <property type="match status" value="1"/>
</dbReference>
<accession>A0A7S3QZ77</accession>
<dbReference type="PANTHER" id="PTHR13774:SF17">
    <property type="entry name" value="PHENAZINE BIOSYNTHESIS-LIKE DOMAIN-CONTAINING PROTEIN"/>
    <property type="match status" value="1"/>
</dbReference>
<reference evidence="4" key="1">
    <citation type="submission" date="2021-01" db="EMBL/GenBank/DDBJ databases">
        <authorList>
            <person name="Corre E."/>
            <person name="Pelletier E."/>
            <person name="Niang G."/>
            <person name="Scheremetjew M."/>
            <person name="Finn R."/>
            <person name="Kale V."/>
            <person name="Holt S."/>
            <person name="Cochrane G."/>
            <person name="Meng A."/>
            <person name="Brown T."/>
            <person name="Cohen L."/>
        </authorList>
    </citation>
    <scope>NUCLEOTIDE SEQUENCE</scope>
    <source>
        <strain evidence="4">CCMP1320</strain>
    </source>
</reference>
<evidence type="ECO:0008006" key="5">
    <source>
        <dbReference type="Google" id="ProtNLM"/>
    </source>
</evidence>
<dbReference type="GO" id="GO:0005737">
    <property type="term" value="C:cytoplasm"/>
    <property type="evidence" value="ECO:0007669"/>
    <property type="project" value="TreeGrafter"/>
</dbReference>
<proteinExistence type="inferred from homology"/>
<protein>
    <recommendedName>
        <fullName evidence="5">Phenazine biosynthesis-like domain-containing protein</fullName>
    </recommendedName>
</protein>
<dbReference type="NCBIfam" id="TIGR00654">
    <property type="entry name" value="PhzF_family"/>
    <property type="match status" value="1"/>
</dbReference>
<dbReference type="Gene3D" id="3.10.310.10">
    <property type="entry name" value="Diaminopimelate Epimerase, Chain A, domain 1"/>
    <property type="match status" value="2"/>
</dbReference>
<organism evidence="4">
    <name type="scientific">Dunaliella tertiolecta</name>
    <name type="common">Green alga</name>
    <dbReference type="NCBI Taxonomy" id="3047"/>
    <lineage>
        <taxon>Eukaryota</taxon>
        <taxon>Viridiplantae</taxon>
        <taxon>Chlorophyta</taxon>
        <taxon>core chlorophytes</taxon>
        <taxon>Chlorophyceae</taxon>
        <taxon>CS clade</taxon>
        <taxon>Chlamydomonadales</taxon>
        <taxon>Dunaliellaceae</taxon>
        <taxon>Dunaliella</taxon>
    </lineage>
</organism>
<dbReference type="Pfam" id="PF02567">
    <property type="entry name" value="PhzC-PhzF"/>
    <property type="match status" value="2"/>
</dbReference>
<dbReference type="GO" id="GO:0016853">
    <property type="term" value="F:isomerase activity"/>
    <property type="evidence" value="ECO:0007669"/>
    <property type="project" value="UniProtKB-KW"/>
</dbReference>
<dbReference type="EMBL" id="HBIP01021124">
    <property type="protein sequence ID" value="CAE0497523.1"/>
    <property type="molecule type" value="Transcribed_RNA"/>
</dbReference>
<dbReference type="AlphaFoldDB" id="A0A7S3QZ77"/>
<name>A0A7S3QZ77_DUNTE</name>
<keyword evidence="2" id="KW-0413">Isomerase</keyword>
<gene>
    <name evidence="4" type="ORF">DTER00134_LOCUS12596</name>
</gene>
<evidence type="ECO:0000313" key="4">
    <source>
        <dbReference type="EMBL" id="CAE0497523.1"/>
    </source>
</evidence>
<dbReference type="PANTHER" id="PTHR13774">
    <property type="entry name" value="PHENAZINE BIOSYNTHESIS PROTEIN"/>
    <property type="match status" value="1"/>
</dbReference>
<evidence type="ECO:0000256" key="3">
    <source>
        <dbReference type="PIRSR" id="PIRSR016184-1"/>
    </source>
</evidence>
<dbReference type="InterPro" id="IPR003719">
    <property type="entry name" value="Phenazine_PhzF-like"/>
</dbReference>
<comment type="similarity">
    <text evidence="1">Belongs to the PhzF family.</text>
</comment>
<dbReference type="PIRSF" id="PIRSF016184">
    <property type="entry name" value="PhzC_PhzF"/>
    <property type="match status" value="1"/>
</dbReference>